<dbReference type="GO" id="GO:0004475">
    <property type="term" value="F:mannose-1-phosphate guanylyltransferase (GTP) activity"/>
    <property type="evidence" value="ECO:0007669"/>
    <property type="project" value="TreeGrafter"/>
</dbReference>
<evidence type="ECO:0000313" key="3">
    <source>
        <dbReference type="EMBL" id="HGB14192.1"/>
    </source>
</evidence>
<dbReference type="InterPro" id="IPR011051">
    <property type="entry name" value="RmlC_Cupin_sf"/>
</dbReference>
<evidence type="ECO:0000256" key="1">
    <source>
        <dbReference type="SAM" id="MobiDB-lite"/>
    </source>
</evidence>
<dbReference type="GO" id="GO:0005976">
    <property type="term" value="P:polysaccharide metabolic process"/>
    <property type="evidence" value="ECO:0007669"/>
    <property type="project" value="InterPro"/>
</dbReference>
<dbReference type="PANTHER" id="PTHR46390:SF1">
    <property type="entry name" value="MANNOSE-1-PHOSPHATE GUANYLYLTRANSFERASE"/>
    <property type="match status" value="1"/>
</dbReference>
<dbReference type="CDD" id="cd02213">
    <property type="entry name" value="cupin_PMI_typeII_C"/>
    <property type="match status" value="1"/>
</dbReference>
<name>A0A7C3WLS0_9BACT</name>
<dbReference type="SUPFAM" id="SSF51182">
    <property type="entry name" value="RmlC-like cupins"/>
    <property type="match status" value="1"/>
</dbReference>
<protein>
    <submittedName>
        <fullName evidence="3">Cupin domain-containing protein</fullName>
    </submittedName>
</protein>
<proteinExistence type="predicted"/>
<dbReference type="InterPro" id="IPR001538">
    <property type="entry name" value="Man6P_isomerase-2_C"/>
</dbReference>
<dbReference type="PANTHER" id="PTHR46390">
    <property type="entry name" value="MANNOSE-1-PHOSPHATE GUANYLYLTRANSFERASE"/>
    <property type="match status" value="1"/>
</dbReference>
<feature type="region of interest" description="Disordered" evidence="1">
    <location>
        <begin position="1"/>
        <end position="25"/>
    </location>
</feature>
<dbReference type="InterPro" id="IPR051161">
    <property type="entry name" value="Mannose-6P_isomerase_type2"/>
</dbReference>
<dbReference type="Gene3D" id="2.60.120.10">
    <property type="entry name" value="Jelly Rolls"/>
    <property type="match status" value="1"/>
</dbReference>
<sequence length="144" mass="16049">MAMAREVRNPVAEPNGRKMSESAVRSTVERPWGRFTVIDAGPNYQVKQLEVDPGRRLSLQYHNYRAEHWVVVQGLARVTIGAEIKDVARNESVFVPPKTAHRLENPGSEPLRIIEVQTGTYLGEDDIVRLADDFGRPVGNSGAD</sequence>
<dbReference type="GO" id="GO:0009298">
    <property type="term" value="P:GDP-mannose biosynthetic process"/>
    <property type="evidence" value="ECO:0007669"/>
    <property type="project" value="TreeGrafter"/>
</dbReference>
<organism evidence="3">
    <name type="scientific">Desulfobacca acetoxidans</name>
    <dbReference type="NCBI Taxonomy" id="60893"/>
    <lineage>
        <taxon>Bacteria</taxon>
        <taxon>Pseudomonadati</taxon>
        <taxon>Thermodesulfobacteriota</taxon>
        <taxon>Desulfobaccia</taxon>
        <taxon>Desulfobaccales</taxon>
        <taxon>Desulfobaccaceae</taxon>
        <taxon>Desulfobacca</taxon>
    </lineage>
</organism>
<dbReference type="EMBL" id="DTHB01000026">
    <property type="protein sequence ID" value="HGB14192.1"/>
    <property type="molecule type" value="Genomic_DNA"/>
</dbReference>
<evidence type="ECO:0000259" key="2">
    <source>
        <dbReference type="Pfam" id="PF01050"/>
    </source>
</evidence>
<feature type="domain" description="Mannose-6-phosphate isomerase type II C-terminal" evidence="2">
    <location>
        <begin position="20"/>
        <end position="132"/>
    </location>
</feature>
<comment type="caution">
    <text evidence="3">The sequence shown here is derived from an EMBL/GenBank/DDBJ whole genome shotgun (WGS) entry which is preliminary data.</text>
</comment>
<dbReference type="FunFam" id="2.60.120.10:FF:000032">
    <property type="entry name" value="Mannose-1-phosphate guanylyltransferase/mannose-6-phosphate isomerase"/>
    <property type="match status" value="1"/>
</dbReference>
<accession>A0A7C3WLS0</accession>
<dbReference type="AlphaFoldDB" id="A0A7C3WLS0"/>
<dbReference type="InterPro" id="IPR014710">
    <property type="entry name" value="RmlC-like_jellyroll"/>
</dbReference>
<reference evidence="3" key="1">
    <citation type="journal article" date="2020" name="mSystems">
        <title>Genome- and Community-Level Interaction Insights into Carbon Utilization and Element Cycling Functions of Hydrothermarchaeota in Hydrothermal Sediment.</title>
        <authorList>
            <person name="Zhou Z."/>
            <person name="Liu Y."/>
            <person name="Xu W."/>
            <person name="Pan J."/>
            <person name="Luo Z.H."/>
            <person name="Li M."/>
        </authorList>
    </citation>
    <scope>NUCLEOTIDE SEQUENCE [LARGE SCALE GENOMIC DNA]</scope>
    <source>
        <strain evidence="3">SpSt-776</strain>
    </source>
</reference>
<gene>
    <name evidence="3" type="ORF">ENV62_03000</name>
</gene>
<dbReference type="Pfam" id="PF01050">
    <property type="entry name" value="MannoseP_isomer"/>
    <property type="match status" value="1"/>
</dbReference>